<comment type="similarity">
    <text evidence="2 7">Belongs to the group II decarboxylase family.</text>
</comment>
<dbReference type="Gene3D" id="3.40.640.10">
    <property type="entry name" value="Type I PLP-dependent aspartate aminotransferase-like (Major domain)"/>
    <property type="match status" value="1"/>
</dbReference>
<sequence>MSELVLTDEERARAGERLVALLDRYERDLPGAQVLPEPDRDRLAALLADSVPDKGIGVDGLFDRLEDTILPNSATVAHSRFLAYVLGPPNGVAAYAEAVAATINQNCNFWQLSPAASVVERSVLEWLASVVGFPATAKGILTGGGSLATLQAMATALDDRVPGFRETGLQRSAPPLVVYTSVEAHRSVDKAAAILGIGLDHVRHIATDEHHRMDVTALTAAIDADRAAGLRPWCVVATCGTVATGSVDPLDAIADVCVEQDLWLHVDGAYGGLFLLCEEMREPMGGAARGDSISLDPHKLLFAPLEAGCLLVRDGAKLRAAYAFDSSYLTVAEDPLLTDYMDYGPQLSRNFKALKVWSALQAFGVDAFRSATRRTLELARRLGRGIEAIDGLTLLAPVTLTAVCFVVDGASQDEQTELLETLAAENTALLGPVLIDGRHGVRACVTNHRTTARDVDLILARLREIAIDRGSLSSGGGEFQDVDGA</sequence>
<evidence type="ECO:0000256" key="1">
    <source>
        <dbReference type="ARBA" id="ARBA00001933"/>
    </source>
</evidence>
<organism evidence="8 9">
    <name type="scientific">Amycolatopsis nalaikhensis</name>
    <dbReference type="NCBI Taxonomy" id="715472"/>
    <lineage>
        <taxon>Bacteria</taxon>
        <taxon>Bacillati</taxon>
        <taxon>Actinomycetota</taxon>
        <taxon>Actinomycetes</taxon>
        <taxon>Pseudonocardiales</taxon>
        <taxon>Pseudonocardiaceae</taxon>
        <taxon>Amycolatopsis</taxon>
    </lineage>
</organism>
<keyword evidence="3" id="KW-0210">Decarboxylase</keyword>
<dbReference type="InterPro" id="IPR015422">
    <property type="entry name" value="PyrdxlP-dep_Trfase_small"/>
</dbReference>
<dbReference type="Gene3D" id="3.90.1150.10">
    <property type="entry name" value="Aspartate Aminotransferase, domain 1"/>
    <property type="match status" value="1"/>
</dbReference>
<dbReference type="InterPro" id="IPR002129">
    <property type="entry name" value="PyrdxlP-dep_de-COase"/>
</dbReference>
<gene>
    <name evidence="8" type="ORF">QP939_35055</name>
</gene>
<accession>A0ABY8XEN2</accession>
<keyword evidence="5" id="KW-0045">Antibiotic biosynthesis</keyword>
<keyword evidence="9" id="KW-1185">Reference proteome</keyword>
<dbReference type="PROSITE" id="PS00392">
    <property type="entry name" value="DDC_GAD_HDC_YDC"/>
    <property type="match status" value="1"/>
</dbReference>
<dbReference type="Gene3D" id="1.20.1340.10">
    <property type="entry name" value="dopa decarboxylase, N-terminal domain"/>
    <property type="match status" value="1"/>
</dbReference>
<reference evidence="8 9" key="1">
    <citation type="submission" date="2023-06" db="EMBL/GenBank/DDBJ databases">
        <authorList>
            <person name="Oyuntsetseg B."/>
            <person name="Kim S.B."/>
        </authorList>
    </citation>
    <scope>NUCLEOTIDE SEQUENCE [LARGE SCALE GENOMIC DNA]</scope>
    <source>
        <strain evidence="8 9">2-2</strain>
    </source>
</reference>
<evidence type="ECO:0000256" key="4">
    <source>
        <dbReference type="ARBA" id="ARBA00022898"/>
    </source>
</evidence>
<dbReference type="PANTHER" id="PTHR11999:SF70">
    <property type="entry name" value="MIP05841P"/>
    <property type="match status" value="1"/>
</dbReference>
<dbReference type="SUPFAM" id="SSF53383">
    <property type="entry name" value="PLP-dependent transferases"/>
    <property type="match status" value="1"/>
</dbReference>
<dbReference type="InterPro" id="IPR015421">
    <property type="entry name" value="PyrdxlP-dep_Trfase_major"/>
</dbReference>
<dbReference type="InterPro" id="IPR021115">
    <property type="entry name" value="Pyridoxal-P_BS"/>
</dbReference>
<dbReference type="PRINTS" id="PR00800">
    <property type="entry name" value="YHDCRBOXLASE"/>
</dbReference>
<evidence type="ECO:0000313" key="8">
    <source>
        <dbReference type="EMBL" id="WIV54062.1"/>
    </source>
</evidence>
<dbReference type="RefSeq" id="WP_285450615.1">
    <property type="nucleotide sequence ID" value="NZ_CP127173.1"/>
</dbReference>
<evidence type="ECO:0000313" key="9">
    <source>
        <dbReference type="Proteomes" id="UP001227101"/>
    </source>
</evidence>
<evidence type="ECO:0000256" key="3">
    <source>
        <dbReference type="ARBA" id="ARBA00022793"/>
    </source>
</evidence>
<evidence type="ECO:0000256" key="5">
    <source>
        <dbReference type="ARBA" id="ARBA00023194"/>
    </source>
</evidence>
<protein>
    <submittedName>
        <fullName evidence="8">Pyridoxal-dependent decarboxylase</fullName>
    </submittedName>
</protein>
<keyword evidence="6 7" id="KW-0456">Lyase</keyword>
<evidence type="ECO:0000256" key="7">
    <source>
        <dbReference type="RuleBase" id="RU000382"/>
    </source>
</evidence>
<dbReference type="EMBL" id="CP127173">
    <property type="protein sequence ID" value="WIV54062.1"/>
    <property type="molecule type" value="Genomic_DNA"/>
</dbReference>
<name>A0ABY8XEN2_9PSEU</name>
<comment type="cofactor">
    <cofactor evidence="1 7">
        <name>pyridoxal 5'-phosphate</name>
        <dbReference type="ChEBI" id="CHEBI:597326"/>
    </cofactor>
</comment>
<evidence type="ECO:0000256" key="6">
    <source>
        <dbReference type="ARBA" id="ARBA00023239"/>
    </source>
</evidence>
<keyword evidence="4 7" id="KW-0663">Pyridoxal phosphate</keyword>
<evidence type="ECO:0000256" key="2">
    <source>
        <dbReference type="ARBA" id="ARBA00009533"/>
    </source>
</evidence>
<dbReference type="PANTHER" id="PTHR11999">
    <property type="entry name" value="GROUP II PYRIDOXAL-5-PHOSPHATE DECARBOXYLASE"/>
    <property type="match status" value="1"/>
</dbReference>
<dbReference type="Pfam" id="PF00282">
    <property type="entry name" value="Pyridoxal_deC"/>
    <property type="match status" value="1"/>
</dbReference>
<dbReference type="InterPro" id="IPR015424">
    <property type="entry name" value="PyrdxlP-dep_Trfase"/>
</dbReference>
<dbReference type="InterPro" id="IPR010977">
    <property type="entry name" value="Aromatic_deC"/>
</dbReference>
<dbReference type="Proteomes" id="UP001227101">
    <property type="component" value="Chromosome"/>
</dbReference>
<proteinExistence type="inferred from homology"/>